<protein>
    <submittedName>
        <fullName evidence="1">Uncharacterized protein</fullName>
    </submittedName>
</protein>
<proteinExistence type="predicted"/>
<evidence type="ECO:0000313" key="1">
    <source>
        <dbReference type="EMBL" id="OXU21207.1"/>
    </source>
</evidence>
<keyword evidence="2" id="KW-1185">Reference proteome</keyword>
<dbReference type="AlphaFoldDB" id="A0A232ESA8"/>
<name>A0A232ESA8_9HYME</name>
<dbReference type="Proteomes" id="UP000215335">
    <property type="component" value="Unassembled WGS sequence"/>
</dbReference>
<gene>
    <name evidence="1" type="ORF">TSAR_016819</name>
</gene>
<accession>A0A232ESA8</accession>
<reference evidence="1 2" key="1">
    <citation type="journal article" date="2017" name="Curr. Biol.">
        <title>The Evolution of Venom by Co-option of Single-Copy Genes.</title>
        <authorList>
            <person name="Martinson E.O."/>
            <person name="Mrinalini"/>
            <person name="Kelkar Y.D."/>
            <person name="Chang C.H."/>
            <person name="Werren J.H."/>
        </authorList>
    </citation>
    <scope>NUCLEOTIDE SEQUENCE [LARGE SCALE GENOMIC DNA]</scope>
    <source>
        <strain evidence="1 2">Alberta</strain>
        <tissue evidence="1">Whole body</tissue>
    </source>
</reference>
<comment type="caution">
    <text evidence="1">The sequence shown here is derived from an EMBL/GenBank/DDBJ whole genome shotgun (WGS) entry which is preliminary data.</text>
</comment>
<evidence type="ECO:0000313" key="2">
    <source>
        <dbReference type="Proteomes" id="UP000215335"/>
    </source>
</evidence>
<sequence>MLIGLPRSLASKFHNYVNRYRDFKIPGADPRSAFLRSDLLTHWRLQLILGEAAVFASVSVWSVPNSSNTLGAC</sequence>
<dbReference type="EMBL" id="NNAY01002484">
    <property type="protein sequence ID" value="OXU21207.1"/>
    <property type="molecule type" value="Genomic_DNA"/>
</dbReference>
<organism evidence="1 2">
    <name type="scientific">Trichomalopsis sarcophagae</name>
    <dbReference type="NCBI Taxonomy" id="543379"/>
    <lineage>
        <taxon>Eukaryota</taxon>
        <taxon>Metazoa</taxon>
        <taxon>Ecdysozoa</taxon>
        <taxon>Arthropoda</taxon>
        <taxon>Hexapoda</taxon>
        <taxon>Insecta</taxon>
        <taxon>Pterygota</taxon>
        <taxon>Neoptera</taxon>
        <taxon>Endopterygota</taxon>
        <taxon>Hymenoptera</taxon>
        <taxon>Apocrita</taxon>
        <taxon>Proctotrupomorpha</taxon>
        <taxon>Chalcidoidea</taxon>
        <taxon>Pteromalidae</taxon>
        <taxon>Pteromalinae</taxon>
        <taxon>Trichomalopsis</taxon>
    </lineage>
</organism>